<reference evidence="2" key="1">
    <citation type="submission" date="2022-12" db="EMBL/GenBank/DDBJ databases">
        <authorList>
            <person name="Petersen C."/>
        </authorList>
    </citation>
    <scope>NUCLEOTIDE SEQUENCE</scope>
    <source>
        <strain evidence="2">IBT 35675</strain>
    </source>
</reference>
<dbReference type="EMBL" id="JAPZBR010000008">
    <property type="protein sequence ID" value="KAJ5340274.1"/>
    <property type="molecule type" value="Genomic_DNA"/>
</dbReference>
<sequence length="75" mass="8026">MPVSIFDTSASNPLTQSAMKAYTHAMQAYTLSQISSLGPSEIHEISDRDYDDVPTIGVLYQGPGPPIAAETKEAI</sequence>
<gene>
    <name evidence="1" type="ORF">N7541_009398</name>
    <name evidence="2" type="ORF">N7541_009499</name>
</gene>
<accession>A0A9W9QN37</accession>
<proteinExistence type="predicted"/>
<evidence type="ECO:0000313" key="3">
    <source>
        <dbReference type="Proteomes" id="UP001148299"/>
    </source>
</evidence>
<reference evidence="2" key="2">
    <citation type="journal article" date="2023" name="IMA Fungus">
        <title>Comparative genomic study of the Penicillium genus elucidates a diverse pangenome and 15 lateral gene transfer events.</title>
        <authorList>
            <person name="Petersen C."/>
            <person name="Sorensen T."/>
            <person name="Nielsen M.R."/>
            <person name="Sondergaard T.E."/>
            <person name="Sorensen J.L."/>
            <person name="Fitzpatrick D.A."/>
            <person name="Frisvad J.C."/>
            <person name="Nielsen K.L."/>
        </authorList>
    </citation>
    <scope>NUCLEOTIDE SEQUENCE</scope>
    <source>
        <strain evidence="2">IBT 35675</strain>
    </source>
</reference>
<keyword evidence="3" id="KW-1185">Reference proteome</keyword>
<evidence type="ECO:0000313" key="2">
    <source>
        <dbReference type="EMBL" id="KAJ5340375.1"/>
    </source>
</evidence>
<dbReference type="AlphaFoldDB" id="A0A9W9QN37"/>
<protein>
    <submittedName>
        <fullName evidence="2">Uncharacterized protein</fullName>
    </submittedName>
</protein>
<organism evidence="2 3">
    <name type="scientific">Penicillium brevicompactum</name>
    <dbReference type="NCBI Taxonomy" id="5074"/>
    <lineage>
        <taxon>Eukaryota</taxon>
        <taxon>Fungi</taxon>
        <taxon>Dikarya</taxon>
        <taxon>Ascomycota</taxon>
        <taxon>Pezizomycotina</taxon>
        <taxon>Eurotiomycetes</taxon>
        <taxon>Eurotiomycetidae</taxon>
        <taxon>Eurotiales</taxon>
        <taxon>Aspergillaceae</taxon>
        <taxon>Penicillium</taxon>
    </lineage>
</organism>
<dbReference type="Proteomes" id="UP001148299">
    <property type="component" value="Unassembled WGS sequence"/>
</dbReference>
<evidence type="ECO:0000313" key="1">
    <source>
        <dbReference type="EMBL" id="KAJ5340274.1"/>
    </source>
</evidence>
<comment type="caution">
    <text evidence="2">The sequence shown here is derived from an EMBL/GenBank/DDBJ whole genome shotgun (WGS) entry which is preliminary data.</text>
</comment>
<dbReference type="EMBL" id="JAPZBR010000008">
    <property type="protein sequence ID" value="KAJ5340375.1"/>
    <property type="molecule type" value="Genomic_DNA"/>
</dbReference>
<name>A0A9W9QN37_PENBR</name>